<feature type="compositionally biased region" description="Low complexity" evidence="3">
    <location>
        <begin position="261"/>
        <end position="286"/>
    </location>
</feature>
<keyword evidence="7" id="KW-1185">Reference proteome</keyword>
<proteinExistence type="inferred from homology"/>
<dbReference type="InterPro" id="IPR010472">
    <property type="entry name" value="FH3_dom"/>
</dbReference>
<dbReference type="InterPro" id="IPR042201">
    <property type="entry name" value="FH2_Formin_sf"/>
</dbReference>
<feature type="region of interest" description="Disordered" evidence="3">
    <location>
        <begin position="338"/>
        <end position="410"/>
    </location>
</feature>
<dbReference type="SUPFAM" id="SSF101447">
    <property type="entry name" value="Formin homology 2 domain (FH2 domain)"/>
    <property type="match status" value="1"/>
</dbReference>
<feature type="region of interest" description="Disordered" evidence="3">
    <location>
        <begin position="1754"/>
        <end position="1899"/>
    </location>
</feature>
<feature type="domain" description="FH2" evidence="5">
    <location>
        <begin position="1333"/>
        <end position="1753"/>
    </location>
</feature>
<dbReference type="InterPro" id="IPR010473">
    <property type="entry name" value="GTPase-bd"/>
</dbReference>
<feature type="compositionally biased region" description="Polar residues" evidence="3">
    <location>
        <begin position="1043"/>
        <end position="1088"/>
    </location>
</feature>
<feature type="region of interest" description="Disordered" evidence="3">
    <location>
        <begin position="900"/>
        <end position="925"/>
    </location>
</feature>
<dbReference type="PANTHER" id="PTHR47102:SF2">
    <property type="entry name" value="PROTEIN BNI1"/>
    <property type="match status" value="1"/>
</dbReference>
<dbReference type="PANTHER" id="PTHR47102">
    <property type="entry name" value="PROTEIN BNI1"/>
    <property type="match status" value="1"/>
</dbReference>
<dbReference type="SMART" id="SM01140">
    <property type="entry name" value="Drf_GBD"/>
    <property type="match status" value="1"/>
</dbReference>
<dbReference type="SMART" id="SM00498">
    <property type="entry name" value="FH2"/>
    <property type="match status" value="1"/>
</dbReference>
<feature type="region of interest" description="Disordered" evidence="3">
    <location>
        <begin position="1010"/>
        <end position="1099"/>
    </location>
</feature>
<reference evidence="6 7" key="1">
    <citation type="submission" date="2024-01" db="EMBL/GenBank/DDBJ databases">
        <authorList>
            <consortium name="Genoscope - CEA"/>
            <person name="William W."/>
        </authorList>
    </citation>
    <scope>NUCLEOTIDE SEQUENCE [LARGE SCALE GENOMIC DNA]</scope>
    <source>
        <strain evidence="6 7">29B2s-10</strain>
    </source>
</reference>
<name>A0ABP0E7C8_9ASCO</name>
<sequence>MKQGPIRPGSPSDLSEKPLPKRPGGMFSKSLKKLSMSSSLLTNFSNNTHSEEDHTGPSRNSSTGSGGNFSSTGANHVPFSAIGYENVPATRDPPIHVKYLPDREDTHTNGRRIVSPIVDAPASPSSPRNVSIGSQSSYESKMKELQIQQQFVQQHHQNLYSITGAGSTSSFSSSLDPKRAIAMPQHNSTATETAAVGLHLAGYGLSTDDLMPPPSLKQPMIYKNGSSANVGSSTLHSNHSSSSLSEGRHKQPMITMRKKSTSSTSSSRSNSSISQMGSSQQQQTQTMPGSEVVDSLFERLLSLRIFTDGALKTLREQPTKRKWELLLSENEINSNFDLRNLSRQTETRHSDRIVSNSSTSSIPPPPLPPKPSKRTLARKETPPMGPPLGFPSSNSSRKPSSDDGPASSQPILTTVTNLDLMSGVNAITPSFSKKTKLSVGSPEWFVSRLMSNKLTSKEYRKLEKKLVKNSISSKTGHTWIRSFNDAQGETALSVILARINKKSIKSNDEFEKEYAIVRCLKNILNAEMDGEVMTDVESVDTNASTKNKPHVIKAIIFSLISPRLATKILVTEVLIFLSYYKNNEFLPTILDGLGGLQDLLGDFVRFQPWLNSVEQSLNKSFTASNRLDNDENLKNYSLMTLLLINAIMVGTSSLQSRISLRREFTDSRIFNIFDKLKVLEDKRLNEEIDKYELFAEEDYAEFVNIGDMTSTLSHPASRGSFANIDDLFMELKKLYGVDPEGEDVEDGSPELQLRAILHKLVALKEGGRPESDINQLLVLINSVLQHIISGSTMIGSDAGNVLNISIQRLMDRLNTDDTARRAILEARETKTALQKLEEEKRALEVELSFGSTGLISNLKKEISLGATKIVAQSKQISLLQYQIRLLEEDKIKMQKLVDKDTSKGTSALGAGSASGSSINSPVLSPETIAESPKVITHELELVYSAKSREMEQRSRSATLNSVAPRTLAPPRNDNATFADLKDEDSAHMFSVPRPPTPPPVLNTVERIGSHQDPRYSDTSGKFSSFTDSAHNVDSARSEGVNGESVNSSVKAQIPKVSSHQQNYSKVTLRDNSGATSDSTVPNSSSNFTSEKRDSGDDASVMNKENVGAQVPTPVSVDISAGVRPSALVSSPNVIRSRQTLDGSNGSLAEVSTAPPPPPPPPLPSMFKDTQMVRSGAPPPPPPPIPSMFGGVQHNFGTPSPPPPPPLPSMFDGVQKMSGPPPPPPPSLPGMFAGTSAPPPPPPPPLPPMLSGPISAPPPPPPPPPPPLPMMLSGSTSSLIPPPPPPPPPPPALSNSNSVTFSPMSPSTSGFNSESRIPSFANLQKSSTDSQLDDLQLVRPKAKLKQMHWDRIEDIDKTFWSDLKHEQLSDQLLEKGILGEVEKVFVAKASVVKLKNTDKSVAVNKKPKKVSFLSRDLAQQFGINLHMFASLSEQQLILKVLGCEKDILGNISVLEFFNSDALSEMSDSIVRNFQPYSSDFTMVPPRLPRQSPDELERPDRLFLELPFNLRHYWKSRSRALLLMQTYSKDYMDLLKKLQVVDEANKSIKNSDSLKNVLGIIRSVGNFMNDFSKQAMGFKLDTLQRLKFMKDESNTMTFLHYIERVIRNTFPEYGSFVDELASLHHINNVSIEQIENDCFDYERIINNVSSSMTKGNLSDPSKLHPDDKIMATVSGPLENARIKNSLLQSHLKRTIDEHTSLMAVFGENSKDSNARNSFFTKFSGFVTEFKKAHIENIQREEEQKAYEARKKMIEESRTNIKRRKEAANNSVNSKKKDTTKTSKSTATLPNNNDTNYESNTNNNNDDDDNANNNINNDDEEDEEDDDDEEDEDEHDDDDDDEDDDEDDSGEFSKANTSRASNADAAGENSSSAVIDTLLEKLKSSAPSTSGSTRERTARNRRSKALSFYSSMNLENLLEQQATGGSVFDGVTNEYESVSQLKSRMSTRRKQPLEEVSSADQTLMRTRAMLNQLRSE</sequence>
<feature type="compositionally biased region" description="Pro residues" evidence="3">
    <location>
        <begin position="1236"/>
        <end position="1268"/>
    </location>
</feature>
<dbReference type="Pfam" id="PF02181">
    <property type="entry name" value="FH2"/>
    <property type="match status" value="1"/>
</dbReference>
<evidence type="ECO:0000259" key="4">
    <source>
        <dbReference type="PROSITE" id="PS51232"/>
    </source>
</evidence>
<gene>
    <name evidence="6" type="primary">BNR1</name>
    <name evidence="6" type="ORF">CAAN4_B05666</name>
</gene>
<feature type="coiled-coil region" evidence="2">
    <location>
        <begin position="819"/>
        <end position="846"/>
    </location>
</feature>
<feature type="compositionally biased region" description="Low complexity" evidence="3">
    <location>
        <begin position="903"/>
        <end position="920"/>
    </location>
</feature>
<dbReference type="InterPro" id="IPR011989">
    <property type="entry name" value="ARM-like"/>
</dbReference>
<feature type="compositionally biased region" description="Polar residues" evidence="3">
    <location>
        <begin position="1016"/>
        <end position="1031"/>
    </location>
</feature>
<dbReference type="SMART" id="SM01139">
    <property type="entry name" value="Drf_FH3"/>
    <property type="match status" value="1"/>
</dbReference>
<dbReference type="Pfam" id="PF06367">
    <property type="entry name" value="Drf_FH3"/>
    <property type="match status" value="1"/>
</dbReference>
<feature type="compositionally biased region" description="Low complexity" evidence="3">
    <location>
        <begin position="1779"/>
        <end position="1801"/>
    </location>
</feature>
<feature type="domain" description="GBD/FH3" evidence="4">
    <location>
        <begin position="285"/>
        <end position="795"/>
    </location>
</feature>
<accession>A0ABP0E7C8</accession>
<feature type="region of interest" description="Disordered" evidence="3">
    <location>
        <begin position="1"/>
        <end position="74"/>
    </location>
</feature>
<dbReference type="PROSITE" id="PS51232">
    <property type="entry name" value="GBD_FH3"/>
    <property type="match status" value="1"/>
</dbReference>
<evidence type="ECO:0000259" key="5">
    <source>
        <dbReference type="PROSITE" id="PS51444"/>
    </source>
</evidence>
<dbReference type="Gene3D" id="1.20.58.2220">
    <property type="entry name" value="Formin, FH2 domain"/>
    <property type="match status" value="1"/>
</dbReference>
<evidence type="ECO:0000256" key="3">
    <source>
        <dbReference type="SAM" id="MobiDB-lite"/>
    </source>
</evidence>
<dbReference type="SUPFAM" id="SSF48371">
    <property type="entry name" value="ARM repeat"/>
    <property type="match status" value="1"/>
</dbReference>
<feature type="region of interest" description="Disordered" evidence="3">
    <location>
        <begin position="946"/>
        <end position="977"/>
    </location>
</feature>
<feature type="region of interest" description="Disordered" evidence="3">
    <location>
        <begin position="1127"/>
        <end position="1314"/>
    </location>
</feature>
<evidence type="ECO:0000256" key="1">
    <source>
        <dbReference type="ARBA" id="ARBA00037935"/>
    </source>
</evidence>
<feature type="compositionally biased region" description="Low complexity" evidence="3">
    <location>
        <begin position="33"/>
        <end position="48"/>
    </location>
</feature>
<comment type="similarity">
    <text evidence="1">Belongs to the formin homology family. BNI1 subfamily.</text>
</comment>
<feature type="compositionally biased region" description="Pro residues" evidence="3">
    <location>
        <begin position="1176"/>
        <end position="1185"/>
    </location>
</feature>
<dbReference type="Proteomes" id="UP001497600">
    <property type="component" value="Chromosome B"/>
</dbReference>
<organism evidence="6 7">
    <name type="scientific">[Candida] anglica</name>
    <dbReference type="NCBI Taxonomy" id="148631"/>
    <lineage>
        <taxon>Eukaryota</taxon>
        <taxon>Fungi</taxon>
        <taxon>Dikarya</taxon>
        <taxon>Ascomycota</taxon>
        <taxon>Saccharomycotina</taxon>
        <taxon>Pichiomycetes</taxon>
        <taxon>Debaryomycetaceae</taxon>
        <taxon>Kurtzmaniella</taxon>
    </lineage>
</organism>
<feature type="compositionally biased region" description="Pro residues" evidence="3">
    <location>
        <begin position="1279"/>
        <end position="1291"/>
    </location>
</feature>
<dbReference type="Gene3D" id="1.25.10.10">
    <property type="entry name" value="Leucine-rich Repeat Variant"/>
    <property type="match status" value="1"/>
</dbReference>
<dbReference type="EMBL" id="OZ004254">
    <property type="protein sequence ID" value="CAK7896566.1"/>
    <property type="molecule type" value="Genomic_DNA"/>
</dbReference>
<feature type="compositionally biased region" description="Low complexity" evidence="3">
    <location>
        <begin position="232"/>
        <end position="245"/>
    </location>
</feature>
<dbReference type="InterPro" id="IPR016024">
    <property type="entry name" value="ARM-type_fold"/>
</dbReference>
<feature type="compositionally biased region" description="Pro residues" evidence="3">
    <location>
        <begin position="1218"/>
        <end position="1227"/>
    </location>
</feature>
<feature type="compositionally biased region" description="Polar residues" evidence="3">
    <location>
        <begin position="1127"/>
        <end position="1146"/>
    </location>
</feature>
<keyword evidence="2" id="KW-0175">Coiled coil</keyword>
<dbReference type="Gene3D" id="6.10.30.50">
    <property type="match status" value="1"/>
</dbReference>
<feature type="compositionally biased region" description="Pro residues" evidence="3">
    <location>
        <begin position="1153"/>
        <end position="1163"/>
    </location>
</feature>
<dbReference type="InterPro" id="IPR051661">
    <property type="entry name" value="Actin_filament_regulator"/>
</dbReference>
<feature type="region of interest" description="Disordered" evidence="3">
    <location>
        <begin position="210"/>
        <end position="290"/>
    </location>
</feature>
<dbReference type="InterPro" id="IPR015425">
    <property type="entry name" value="FH2_Formin"/>
</dbReference>
<feature type="compositionally biased region" description="Pro residues" evidence="3">
    <location>
        <begin position="1198"/>
        <end position="1207"/>
    </location>
</feature>
<protein>
    <submittedName>
        <fullName evidence="6">Formin Bnr1p</fullName>
    </submittedName>
</protein>
<dbReference type="PROSITE" id="PS51444">
    <property type="entry name" value="FH2"/>
    <property type="match status" value="1"/>
</dbReference>
<dbReference type="Pfam" id="PF06371">
    <property type="entry name" value="Drf_GBD"/>
    <property type="match status" value="1"/>
</dbReference>
<evidence type="ECO:0000313" key="7">
    <source>
        <dbReference type="Proteomes" id="UP001497600"/>
    </source>
</evidence>
<feature type="compositionally biased region" description="Polar residues" evidence="3">
    <location>
        <begin position="1292"/>
        <end position="1314"/>
    </location>
</feature>
<evidence type="ECO:0000256" key="2">
    <source>
        <dbReference type="SAM" id="Coils"/>
    </source>
</evidence>
<feature type="compositionally biased region" description="Low complexity" evidence="3">
    <location>
        <begin position="57"/>
        <end position="74"/>
    </location>
</feature>
<feature type="compositionally biased region" description="Acidic residues" evidence="3">
    <location>
        <begin position="1814"/>
        <end position="1847"/>
    </location>
</feature>
<evidence type="ECO:0000313" key="6">
    <source>
        <dbReference type="EMBL" id="CAK7896566.1"/>
    </source>
</evidence>
<dbReference type="InterPro" id="IPR014768">
    <property type="entry name" value="GBD/FH3_dom"/>
</dbReference>